<evidence type="ECO:0008006" key="4">
    <source>
        <dbReference type="Google" id="ProtNLM"/>
    </source>
</evidence>
<keyword evidence="3" id="KW-1185">Reference proteome</keyword>
<evidence type="ECO:0000256" key="1">
    <source>
        <dbReference type="SAM" id="MobiDB-lite"/>
    </source>
</evidence>
<comment type="caution">
    <text evidence="2">The sequence shown here is derived from an EMBL/GenBank/DDBJ whole genome shotgun (WGS) entry which is preliminary data.</text>
</comment>
<feature type="region of interest" description="Disordered" evidence="1">
    <location>
        <begin position="59"/>
        <end position="87"/>
    </location>
</feature>
<sequence>MLFGCVTAAVTLVDGHGAQTRVEASKKRNGHLMARLVPSRPSLRWMVTFAVPADKKLPASITDPLFGPSPTPGSRHNPTRPPSSLEPLKLEYPYPLPPFGNVVKRCRFSYLRISLPCEPNRKPKSHYAGCSVH</sequence>
<gene>
    <name evidence="2" type="ORF">QR685DRAFT_576160</name>
</gene>
<protein>
    <recommendedName>
        <fullName evidence="4">Secreted protein</fullName>
    </recommendedName>
</protein>
<proteinExistence type="predicted"/>
<accession>A0ABR3D024</accession>
<dbReference type="EMBL" id="JAVLET010000016">
    <property type="protein sequence ID" value="KAL0465673.1"/>
    <property type="molecule type" value="Genomic_DNA"/>
</dbReference>
<evidence type="ECO:0000313" key="2">
    <source>
        <dbReference type="EMBL" id="KAL0465673.1"/>
    </source>
</evidence>
<organism evidence="2 3">
    <name type="scientific">Neurospora intermedia</name>
    <dbReference type="NCBI Taxonomy" id="5142"/>
    <lineage>
        <taxon>Eukaryota</taxon>
        <taxon>Fungi</taxon>
        <taxon>Dikarya</taxon>
        <taxon>Ascomycota</taxon>
        <taxon>Pezizomycotina</taxon>
        <taxon>Sordariomycetes</taxon>
        <taxon>Sordariomycetidae</taxon>
        <taxon>Sordariales</taxon>
        <taxon>Sordariaceae</taxon>
        <taxon>Neurospora</taxon>
    </lineage>
</organism>
<dbReference type="Proteomes" id="UP001451303">
    <property type="component" value="Unassembled WGS sequence"/>
</dbReference>
<name>A0ABR3D024_NEUIN</name>
<reference evidence="2 3" key="1">
    <citation type="submission" date="2023-09" db="EMBL/GenBank/DDBJ databases">
        <title>Multi-omics analysis of a traditional fermented food reveals byproduct-associated fungal strains for waste-to-food upcycling.</title>
        <authorList>
            <consortium name="Lawrence Berkeley National Laboratory"/>
            <person name="Rekdal V.M."/>
            <person name="Villalobos-Escobedo J.M."/>
            <person name="Rodriguez-Valeron N."/>
            <person name="Garcia M.O."/>
            <person name="Vasquez D.P."/>
            <person name="Damayanti I."/>
            <person name="Sorensen P.M."/>
            <person name="Baidoo E.E."/>
            <person name="De Carvalho A.C."/>
            <person name="Riley R."/>
            <person name="Lipzen A."/>
            <person name="He G."/>
            <person name="Yan M."/>
            <person name="Haridas S."/>
            <person name="Daum C."/>
            <person name="Yoshinaga Y."/>
            <person name="Ng V."/>
            <person name="Grigoriev I.V."/>
            <person name="Munk R."/>
            <person name="Nuraida L."/>
            <person name="Wijaya C.H."/>
            <person name="Morales P.-C."/>
            <person name="Keasling J.D."/>
        </authorList>
    </citation>
    <scope>NUCLEOTIDE SEQUENCE [LARGE SCALE GENOMIC DNA]</scope>
    <source>
        <strain evidence="2 3">FGSC 2613</strain>
    </source>
</reference>
<evidence type="ECO:0000313" key="3">
    <source>
        <dbReference type="Proteomes" id="UP001451303"/>
    </source>
</evidence>